<dbReference type="Proteomes" id="UP001142291">
    <property type="component" value="Unassembled WGS sequence"/>
</dbReference>
<name>A0A9W6HMM0_9MICO</name>
<reference evidence="3" key="2">
    <citation type="submission" date="2023-01" db="EMBL/GenBank/DDBJ databases">
        <authorList>
            <person name="Sun Q."/>
            <person name="Evtushenko L."/>
        </authorList>
    </citation>
    <scope>NUCLEOTIDE SEQUENCE</scope>
    <source>
        <strain evidence="3">VKM Ac-1940</strain>
    </source>
</reference>
<evidence type="ECO:0008006" key="5">
    <source>
        <dbReference type="Google" id="ProtNLM"/>
    </source>
</evidence>
<reference evidence="3" key="1">
    <citation type="journal article" date="2014" name="Int. J. Syst. Evol. Microbiol.">
        <title>Complete genome sequence of Corynebacterium casei LMG S-19264T (=DSM 44701T), isolated from a smear-ripened cheese.</title>
        <authorList>
            <consortium name="US DOE Joint Genome Institute (JGI-PGF)"/>
            <person name="Walter F."/>
            <person name="Albersmeier A."/>
            <person name="Kalinowski J."/>
            <person name="Ruckert C."/>
        </authorList>
    </citation>
    <scope>NUCLEOTIDE SEQUENCE</scope>
    <source>
        <strain evidence="3">VKM Ac-1940</strain>
    </source>
</reference>
<feature type="chain" id="PRO_5040745773" description="FMN-binding domain-containing protein" evidence="2">
    <location>
        <begin position="41"/>
        <end position="169"/>
    </location>
</feature>
<feature type="region of interest" description="Disordered" evidence="1">
    <location>
        <begin position="47"/>
        <end position="72"/>
    </location>
</feature>
<comment type="caution">
    <text evidence="3">The sequence shown here is derived from an EMBL/GenBank/DDBJ whole genome shotgun (WGS) entry which is preliminary data.</text>
</comment>
<accession>A0A9W6HMM0</accession>
<evidence type="ECO:0000313" key="4">
    <source>
        <dbReference type="Proteomes" id="UP001142291"/>
    </source>
</evidence>
<sequence length="169" mass="16689">MIRTTAVARPRIAAPVRTGFAAASVLGIVALAGCSGAATAESPATDAAAPSTSAAPAKPTAAATGGAAAGTTYKDGTYSADGSYQTPESVEKVNVKVTLAGDVITAVEVTGDPQKAESRRYQGEFIGGITDVVVGKDIDAISVSRVAGSSLTSEGFNQAVEKIKAEAAA</sequence>
<dbReference type="EMBL" id="BSER01000009">
    <property type="protein sequence ID" value="GLJ95501.1"/>
    <property type="molecule type" value="Genomic_DNA"/>
</dbReference>
<keyword evidence="4" id="KW-1185">Reference proteome</keyword>
<dbReference type="RefSeq" id="WP_204963996.1">
    <property type="nucleotide sequence ID" value="NZ_BAAAUR010000001.1"/>
</dbReference>
<gene>
    <name evidence="3" type="ORF">GCM10017591_15640</name>
</gene>
<dbReference type="AlphaFoldDB" id="A0A9W6HMM0"/>
<keyword evidence="2" id="KW-0732">Signal</keyword>
<feature type="signal peptide" evidence="2">
    <location>
        <begin position="1"/>
        <end position="40"/>
    </location>
</feature>
<evidence type="ECO:0000256" key="2">
    <source>
        <dbReference type="SAM" id="SignalP"/>
    </source>
</evidence>
<proteinExistence type="predicted"/>
<dbReference type="PROSITE" id="PS51257">
    <property type="entry name" value="PROKAR_LIPOPROTEIN"/>
    <property type="match status" value="1"/>
</dbReference>
<protein>
    <recommendedName>
        <fullName evidence="5">FMN-binding domain-containing protein</fullName>
    </recommendedName>
</protein>
<organism evidence="3 4">
    <name type="scientific">Microbacterium dextranolyticum</name>
    <dbReference type="NCBI Taxonomy" id="36806"/>
    <lineage>
        <taxon>Bacteria</taxon>
        <taxon>Bacillati</taxon>
        <taxon>Actinomycetota</taxon>
        <taxon>Actinomycetes</taxon>
        <taxon>Micrococcales</taxon>
        <taxon>Microbacteriaceae</taxon>
        <taxon>Microbacterium</taxon>
    </lineage>
</organism>
<evidence type="ECO:0000256" key="1">
    <source>
        <dbReference type="SAM" id="MobiDB-lite"/>
    </source>
</evidence>
<evidence type="ECO:0000313" key="3">
    <source>
        <dbReference type="EMBL" id="GLJ95501.1"/>
    </source>
</evidence>